<feature type="non-terminal residue" evidence="1">
    <location>
        <position position="148"/>
    </location>
</feature>
<proteinExistence type="predicted"/>
<dbReference type="EMBL" id="SNRY01005377">
    <property type="protein sequence ID" value="KAA6315119.1"/>
    <property type="molecule type" value="Genomic_DNA"/>
</dbReference>
<dbReference type="AlphaFoldDB" id="A0A5J4Q255"/>
<organism evidence="1">
    <name type="scientific">termite gut metagenome</name>
    <dbReference type="NCBI Taxonomy" id="433724"/>
    <lineage>
        <taxon>unclassified sequences</taxon>
        <taxon>metagenomes</taxon>
        <taxon>organismal metagenomes</taxon>
    </lineage>
</organism>
<evidence type="ECO:0000313" key="1">
    <source>
        <dbReference type="EMBL" id="KAA6315119.1"/>
    </source>
</evidence>
<sequence length="148" mass="16485">MEKNISYLFFVLFGICFFIPFRNTISAQTKEESPSSQLKCTYLAPVRVVWKSAEGEARIENEQALLKPGTGQADLVNKYVCVLKSGEQDFPAIVLDFGKEIHGGLQIVTGYSKGRIRVRFGESVSEVMHNVGEKGATNDHAIRDEILD</sequence>
<reference evidence="1" key="1">
    <citation type="submission" date="2019-03" db="EMBL/GenBank/DDBJ databases">
        <title>Single cell metagenomics reveals metabolic interactions within the superorganism composed of flagellate Streblomastix strix and complex community of Bacteroidetes bacteria on its surface.</title>
        <authorList>
            <person name="Treitli S.C."/>
            <person name="Kolisko M."/>
            <person name="Husnik F."/>
            <person name="Keeling P."/>
            <person name="Hampl V."/>
        </authorList>
    </citation>
    <scope>NUCLEOTIDE SEQUENCE</scope>
    <source>
        <strain evidence="1">STM</strain>
    </source>
</reference>
<protein>
    <submittedName>
        <fullName evidence="1">Uncharacterized protein</fullName>
    </submittedName>
</protein>
<name>A0A5J4Q255_9ZZZZ</name>
<comment type="caution">
    <text evidence="1">The sequence shown here is derived from an EMBL/GenBank/DDBJ whole genome shotgun (WGS) entry which is preliminary data.</text>
</comment>
<accession>A0A5J4Q255</accession>
<gene>
    <name evidence="1" type="ORF">EZS27_034375</name>
</gene>